<name>A0ACB8Y6S6_ARCLA</name>
<gene>
    <name evidence="1" type="ORF">L6452_35809</name>
</gene>
<comment type="caution">
    <text evidence="1">The sequence shown here is derived from an EMBL/GenBank/DDBJ whole genome shotgun (WGS) entry which is preliminary data.</text>
</comment>
<sequence>MSTGAQKMMVIHYASRNDGLNAIISSFTSLPIRSGDELTLLGVIHQLPSPLKIMSMVDGSGSNTKSKNDGQQKRKEEYLKRDEVMRLSTICETNKIMFQIIVQAGSSPKTIAAKAAKSLRVTWVVLDRQMKKDKKYFMDKLTCGILRMKRDNTIEELRGPITITMEEKIGKRTTSNDHVSYGEMIPAMSKEELSQKKTQSAKKATNLVIKPEASNSGGAPSWDKTKLSCSPPSTDQKSSSASAFSSSNFGTSQVSSSTDAGSISAMCFQQDKNDPKNTQLDTSGKQASNSCDEQEKQRHVATSDTLLEGCQNDEKFEYSVCSVCENKRPSIRLTKDFSYAELYEATNCFSSKNFLSEGGFGSVYEGELKCGLKVAVKQHKDASFQGEKEFKSEVNVLSKARHPNLVMLLGSCSEGTHRLLVYEFVCYGSLDQHLSKYELTWEKRIKIALGAARGLDYLHKIKIIHRDMRPNNILVTHDYESMLGDFGLARTTCGDTDETGVVGTLGYVAPEYAECGRVSTKTDVYSFGVVLLQLITGCKTKENKFEGKTLVEWARPLLEDNNYPDLIDERIVDSHDVHVFQLYLIVNLAEVCLKKDPSERRTMGYVVEKLEYIMEVIQAAEK</sequence>
<proteinExistence type="predicted"/>
<reference evidence="2" key="1">
    <citation type="journal article" date="2022" name="Mol. Ecol. Resour.">
        <title>The genomes of chicory, endive, great burdock and yacon provide insights into Asteraceae palaeo-polyploidization history and plant inulin production.</title>
        <authorList>
            <person name="Fan W."/>
            <person name="Wang S."/>
            <person name="Wang H."/>
            <person name="Wang A."/>
            <person name="Jiang F."/>
            <person name="Liu H."/>
            <person name="Zhao H."/>
            <person name="Xu D."/>
            <person name="Zhang Y."/>
        </authorList>
    </citation>
    <scope>NUCLEOTIDE SEQUENCE [LARGE SCALE GENOMIC DNA]</scope>
    <source>
        <strain evidence="2">cv. Niubang</strain>
    </source>
</reference>
<dbReference type="EMBL" id="CM042059">
    <property type="protein sequence ID" value="KAI3681027.1"/>
    <property type="molecule type" value="Genomic_DNA"/>
</dbReference>
<accession>A0ACB8Y6S6</accession>
<evidence type="ECO:0000313" key="1">
    <source>
        <dbReference type="EMBL" id="KAI3681027.1"/>
    </source>
</evidence>
<keyword evidence="2" id="KW-1185">Reference proteome</keyword>
<reference evidence="1 2" key="2">
    <citation type="journal article" date="2022" name="Mol. Ecol. Resour.">
        <title>The genomes of chicory, endive, great burdock and yacon provide insights into Asteraceae paleo-polyploidization history and plant inulin production.</title>
        <authorList>
            <person name="Fan W."/>
            <person name="Wang S."/>
            <person name="Wang H."/>
            <person name="Wang A."/>
            <person name="Jiang F."/>
            <person name="Liu H."/>
            <person name="Zhao H."/>
            <person name="Xu D."/>
            <person name="Zhang Y."/>
        </authorList>
    </citation>
    <scope>NUCLEOTIDE SEQUENCE [LARGE SCALE GENOMIC DNA]</scope>
    <source>
        <strain evidence="2">cv. Niubang</strain>
    </source>
</reference>
<dbReference type="Proteomes" id="UP001055879">
    <property type="component" value="Linkage Group LG13"/>
</dbReference>
<evidence type="ECO:0000313" key="2">
    <source>
        <dbReference type="Proteomes" id="UP001055879"/>
    </source>
</evidence>
<organism evidence="1 2">
    <name type="scientific">Arctium lappa</name>
    <name type="common">Greater burdock</name>
    <name type="synonym">Lappa major</name>
    <dbReference type="NCBI Taxonomy" id="4217"/>
    <lineage>
        <taxon>Eukaryota</taxon>
        <taxon>Viridiplantae</taxon>
        <taxon>Streptophyta</taxon>
        <taxon>Embryophyta</taxon>
        <taxon>Tracheophyta</taxon>
        <taxon>Spermatophyta</taxon>
        <taxon>Magnoliopsida</taxon>
        <taxon>eudicotyledons</taxon>
        <taxon>Gunneridae</taxon>
        <taxon>Pentapetalae</taxon>
        <taxon>asterids</taxon>
        <taxon>campanulids</taxon>
        <taxon>Asterales</taxon>
        <taxon>Asteraceae</taxon>
        <taxon>Carduoideae</taxon>
        <taxon>Cardueae</taxon>
        <taxon>Arctiinae</taxon>
        <taxon>Arctium</taxon>
    </lineage>
</organism>
<protein>
    <submittedName>
        <fullName evidence="1">Uncharacterized protein</fullName>
    </submittedName>
</protein>